<name>A0A9W8XGS3_9PLEO</name>
<feature type="compositionally biased region" description="Acidic residues" evidence="1">
    <location>
        <begin position="67"/>
        <end position="77"/>
    </location>
</feature>
<accession>A0A9W8XGS3</accession>
<evidence type="ECO:0000313" key="2">
    <source>
        <dbReference type="EMBL" id="KAJ4350080.1"/>
    </source>
</evidence>
<dbReference type="AlphaFoldDB" id="A0A9W8XGS3"/>
<dbReference type="RefSeq" id="XP_056069010.1">
    <property type="nucleotide sequence ID" value="XM_056217454.1"/>
</dbReference>
<dbReference type="EMBL" id="JAPEUX010000006">
    <property type="protein sequence ID" value="KAJ4350080.1"/>
    <property type="molecule type" value="Genomic_DNA"/>
</dbReference>
<dbReference type="GeneID" id="80912231"/>
<comment type="caution">
    <text evidence="2">The sequence shown here is derived from an EMBL/GenBank/DDBJ whole genome shotgun (WGS) entry which is preliminary data.</text>
</comment>
<gene>
    <name evidence="2" type="ORF">N0V89_008701</name>
</gene>
<sequence length="130" mass="14129">MQNPPWWKRAAGSGADGGQLSDYVRQRADATANWGDPSAQAYEPVDATNQPTAPGQPIRQKVRASNTEDDETEDGFDDLGSWAYLREKFCPQTMKVCSKSAVHGTVFALQLNPGRTGPAATIFLGPTRFL</sequence>
<evidence type="ECO:0000313" key="3">
    <source>
        <dbReference type="Proteomes" id="UP001140513"/>
    </source>
</evidence>
<dbReference type="Proteomes" id="UP001140513">
    <property type="component" value="Unassembled WGS sequence"/>
</dbReference>
<keyword evidence="3" id="KW-1185">Reference proteome</keyword>
<feature type="region of interest" description="Disordered" evidence="1">
    <location>
        <begin position="1"/>
        <end position="77"/>
    </location>
</feature>
<protein>
    <submittedName>
        <fullName evidence="2">Uncharacterized protein</fullName>
    </submittedName>
</protein>
<proteinExistence type="predicted"/>
<evidence type="ECO:0000256" key="1">
    <source>
        <dbReference type="SAM" id="MobiDB-lite"/>
    </source>
</evidence>
<reference evidence="2" key="1">
    <citation type="submission" date="2022-10" db="EMBL/GenBank/DDBJ databases">
        <title>Tapping the CABI collections for fungal endophytes: first genome assemblies for Collariella, Neodidymelliopsis, Ascochyta clinopodiicola, Didymella pomorum, Didymosphaeria variabile, Neocosmospora piperis and Neocucurbitaria cava.</title>
        <authorList>
            <person name="Hill R."/>
        </authorList>
    </citation>
    <scope>NUCLEOTIDE SEQUENCE</scope>
    <source>
        <strain evidence="2">IMI 356815</strain>
    </source>
</reference>
<organism evidence="2 3">
    <name type="scientific">Didymosphaeria variabile</name>
    <dbReference type="NCBI Taxonomy" id="1932322"/>
    <lineage>
        <taxon>Eukaryota</taxon>
        <taxon>Fungi</taxon>
        <taxon>Dikarya</taxon>
        <taxon>Ascomycota</taxon>
        <taxon>Pezizomycotina</taxon>
        <taxon>Dothideomycetes</taxon>
        <taxon>Pleosporomycetidae</taxon>
        <taxon>Pleosporales</taxon>
        <taxon>Massarineae</taxon>
        <taxon>Didymosphaeriaceae</taxon>
        <taxon>Didymosphaeria</taxon>
    </lineage>
</organism>